<dbReference type="EMBL" id="JAODUO010000859">
    <property type="protein sequence ID" value="KAK2173653.1"/>
    <property type="molecule type" value="Genomic_DNA"/>
</dbReference>
<comment type="caution">
    <text evidence="1">The sequence shown here is derived from an EMBL/GenBank/DDBJ whole genome shotgun (WGS) entry which is preliminary data.</text>
</comment>
<organism evidence="1 2">
    <name type="scientific">Ridgeia piscesae</name>
    <name type="common">Tubeworm</name>
    <dbReference type="NCBI Taxonomy" id="27915"/>
    <lineage>
        <taxon>Eukaryota</taxon>
        <taxon>Metazoa</taxon>
        <taxon>Spiralia</taxon>
        <taxon>Lophotrochozoa</taxon>
        <taxon>Annelida</taxon>
        <taxon>Polychaeta</taxon>
        <taxon>Sedentaria</taxon>
        <taxon>Canalipalpata</taxon>
        <taxon>Sabellida</taxon>
        <taxon>Siboglinidae</taxon>
        <taxon>Ridgeia</taxon>
    </lineage>
</organism>
<sequence length="109" mass="11943">MASSMTPAHNRAFSFDVGAMPGLELISSSHGFKSCDRMKSAPYNSNAFFLVSGTSRVVRRVLMTASFMAGYVRSSQVVTSPIILQRYCLKSSLVIKLLSGSSLERFPLR</sequence>
<proteinExistence type="predicted"/>
<dbReference type="Proteomes" id="UP001209878">
    <property type="component" value="Unassembled WGS sequence"/>
</dbReference>
<keyword evidence="2" id="KW-1185">Reference proteome</keyword>
<accession>A0AAD9KNF0</accession>
<name>A0AAD9KNF0_RIDPI</name>
<evidence type="ECO:0000313" key="1">
    <source>
        <dbReference type="EMBL" id="KAK2173653.1"/>
    </source>
</evidence>
<gene>
    <name evidence="1" type="ORF">NP493_859g00004</name>
</gene>
<protein>
    <submittedName>
        <fullName evidence="1">Uncharacterized protein</fullName>
    </submittedName>
</protein>
<reference evidence="1" key="1">
    <citation type="journal article" date="2023" name="Mol. Biol. Evol.">
        <title>Third-Generation Sequencing Reveals the Adaptive Role of the Epigenome in Three Deep-Sea Polychaetes.</title>
        <authorList>
            <person name="Perez M."/>
            <person name="Aroh O."/>
            <person name="Sun Y."/>
            <person name="Lan Y."/>
            <person name="Juniper S.K."/>
            <person name="Young C.R."/>
            <person name="Angers B."/>
            <person name="Qian P.Y."/>
        </authorList>
    </citation>
    <scope>NUCLEOTIDE SEQUENCE</scope>
    <source>
        <strain evidence="1">R07B-5</strain>
    </source>
</reference>
<dbReference type="AlphaFoldDB" id="A0AAD9KNF0"/>
<evidence type="ECO:0000313" key="2">
    <source>
        <dbReference type="Proteomes" id="UP001209878"/>
    </source>
</evidence>